<evidence type="ECO:0000256" key="8">
    <source>
        <dbReference type="ARBA" id="ARBA00031347"/>
    </source>
</evidence>
<comment type="caution">
    <text evidence="9">The sequence shown here is derived from an EMBL/GenBank/DDBJ whole genome shotgun (WGS) entry which is preliminary data.</text>
</comment>
<evidence type="ECO:0000256" key="5">
    <source>
        <dbReference type="ARBA" id="ARBA00022927"/>
    </source>
</evidence>
<dbReference type="GO" id="GO:0017119">
    <property type="term" value="C:Golgi transport complex"/>
    <property type="evidence" value="ECO:0007669"/>
    <property type="project" value="InterPro"/>
</dbReference>
<name>A0A8H7TE28_9HELO</name>
<dbReference type="PANTHER" id="PTHR21311">
    <property type="entry name" value="CONSERVED OLIGOMERIC GOLGI COMPLEX COMPONENT 8"/>
    <property type="match status" value="1"/>
</dbReference>
<dbReference type="GO" id="GO:0000139">
    <property type="term" value="C:Golgi membrane"/>
    <property type="evidence" value="ECO:0007669"/>
    <property type="project" value="UniProtKB-SubCell"/>
</dbReference>
<dbReference type="GO" id="GO:0015031">
    <property type="term" value="P:protein transport"/>
    <property type="evidence" value="ECO:0007669"/>
    <property type="project" value="UniProtKB-KW"/>
</dbReference>
<dbReference type="AlphaFoldDB" id="A0A8H7TE28"/>
<accession>A0A8H7TE28</accession>
<comment type="subcellular location">
    <subcellularLocation>
        <location evidence="1">Golgi apparatus membrane</location>
        <topology evidence="1">Peripheral membrane protein</topology>
    </subcellularLocation>
</comment>
<keyword evidence="4" id="KW-0813">Transport</keyword>
<dbReference type="Proteomes" id="UP000664132">
    <property type="component" value="Unassembled WGS sequence"/>
</dbReference>
<evidence type="ECO:0000256" key="6">
    <source>
        <dbReference type="ARBA" id="ARBA00023034"/>
    </source>
</evidence>
<evidence type="ECO:0000256" key="1">
    <source>
        <dbReference type="ARBA" id="ARBA00004395"/>
    </source>
</evidence>
<keyword evidence="10" id="KW-1185">Reference proteome</keyword>
<evidence type="ECO:0000313" key="9">
    <source>
        <dbReference type="EMBL" id="KAG4419910.1"/>
    </source>
</evidence>
<keyword evidence="5" id="KW-0653">Protein transport</keyword>
<sequence length="494" mass="54008">MADPLYELLVPYFDTPSPRPAPSSKDPTTNAYLNRLTTLPLSSLTSSEPQSLSQTTHSLLLSLQGLSKRSHKSIIDSSTHLSTLSTTLPSLAQSTASLRDALPKLDDAAIHFSETYNTRAENALLDRRRKALLLSRNIDRLSDILDLPTLLSSAISTSNTASAAATASSSATLNYASALDLNSHIRRLHGLYPDSALISSVEKQAEEAMQEMATNLIASLRTSSLKLASAMRTISWLRRVAPELDPTPASSIPVQSIHSTSGAAGATSREGSLGSLFLVCRLANLQQTLSALEPLRELADQETLRLQDTKNSENAVVKERSKWEGGQQTERYLKRYIEIFREQSFAIISMYRSIFPAGNSAQEEAVLKGLGRDKVDGGKRDENPLQPLPSSLGTFPLQLVGMLEETLRKYLPNVRDRSSRDSLLTQVLYCAGSLGRLGGDFSLLLAFLGENEKDDGQAGDVEDEDEEDEEWVEVIRKHRVLAGRLELMVGARDG</sequence>
<comment type="similarity">
    <text evidence="2">Belongs to the COG8 family.</text>
</comment>
<organism evidence="9 10">
    <name type="scientific">Cadophora malorum</name>
    <dbReference type="NCBI Taxonomy" id="108018"/>
    <lineage>
        <taxon>Eukaryota</taxon>
        <taxon>Fungi</taxon>
        <taxon>Dikarya</taxon>
        <taxon>Ascomycota</taxon>
        <taxon>Pezizomycotina</taxon>
        <taxon>Leotiomycetes</taxon>
        <taxon>Helotiales</taxon>
        <taxon>Ploettnerulaceae</taxon>
        <taxon>Cadophora</taxon>
    </lineage>
</organism>
<evidence type="ECO:0000313" key="10">
    <source>
        <dbReference type="Proteomes" id="UP000664132"/>
    </source>
</evidence>
<proteinExistence type="inferred from homology"/>
<gene>
    <name evidence="9" type="ORF">IFR04_006947</name>
</gene>
<evidence type="ECO:0000256" key="3">
    <source>
        <dbReference type="ARBA" id="ARBA00020983"/>
    </source>
</evidence>
<evidence type="ECO:0000256" key="7">
    <source>
        <dbReference type="ARBA" id="ARBA00023136"/>
    </source>
</evidence>
<dbReference type="InterPro" id="IPR007255">
    <property type="entry name" value="COG8"/>
</dbReference>
<keyword evidence="7" id="KW-0472">Membrane</keyword>
<evidence type="ECO:0000256" key="2">
    <source>
        <dbReference type="ARBA" id="ARBA00006419"/>
    </source>
</evidence>
<reference evidence="9" key="1">
    <citation type="submission" date="2021-02" db="EMBL/GenBank/DDBJ databases">
        <title>Genome sequence Cadophora malorum strain M34.</title>
        <authorList>
            <person name="Stefanovic E."/>
            <person name="Vu D."/>
            <person name="Scully C."/>
            <person name="Dijksterhuis J."/>
            <person name="Roader J."/>
            <person name="Houbraken J."/>
        </authorList>
    </citation>
    <scope>NUCLEOTIDE SEQUENCE</scope>
    <source>
        <strain evidence="9">M34</strain>
    </source>
</reference>
<dbReference type="EMBL" id="JAFJYH010000095">
    <property type="protein sequence ID" value="KAG4419910.1"/>
    <property type="molecule type" value="Genomic_DNA"/>
</dbReference>
<dbReference type="GO" id="GO:0006891">
    <property type="term" value="P:intra-Golgi vesicle-mediated transport"/>
    <property type="evidence" value="ECO:0007669"/>
    <property type="project" value="TreeGrafter"/>
</dbReference>
<protein>
    <recommendedName>
        <fullName evidence="3">Conserved oligomeric Golgi complex subunit 8</fullName>
    </recommendedName>
    <alternativeName>
        <fullName evidence="8">Component of oligomeric Golgi complex 8</fullName>
    </alternativeName>
</protein>
<dbReference type="Pfam" id="PF04124">
    <property type="entry name" value="Dor1"/>
    <property type="match status" value="2"/>
</dbReference>
<dbReference type="OrthoDB" id="1661054at2759"/>
<keyword evidence="6" id="KW-0333">Golgi apparatus</keyword>
<dbReference type="PANTHER" id="PTHR21311:SF0">
    <property type="entry name" value="CONSERVED OLIGOMERIC GOLGI COMPLEX SUBUNIT 8"/>
    <property type="match status" value="1"/>
</dbReference>
<evidence type="ECO:0000256" key="4">
    <source>
        <dbReference type="ARBA" id="ARBA00022448"/>
    </source>
</evidence>